<comment type="caution">
    <text evidence="3">The sequence shown here is derived from an EMBL/GenBank/DDBJ whole genome shotgun (WGS) entry which is preliminary data.</text>
</comment>
<sequence>MTTREAKKAKGKSGKDSVSKETGYNSKRQPDLSPEIETDLVQHVRQLEEMFCGITRSAFMQLTYELAERNNLQTMFSCRKRSAEKDADETEHNVVQISQKILAQNGKHQSGSSLQLKRFKMSASRFFVSSYIKFPRKRMKDSLIIGAPPGILFRCQEKGWMNCEEFYQLVILRVKSIELARDNRIIMLSFPAHCFYKIQQLDVAFLKLLKAYFSATIISKMFENPEVPINVSYISSLVGIVIAAMQTLVMGFVKVTFSPRIDTFILTQIAPALVTDRPFVSGVSSIDEESLPKQLSEIVTISQLKDYQFTSGASYIQEAEINSLLCYSDFLGGPRQKRQKILQGCF</sequence>
<organism evidence="3 4">
    <name type="scientific">Ignelater luminosus</name>
    <name type="common">Cucubano</name>
    <name type="synonym">Pyrophorus luminosus</name>
    <dbReference type="NCBI Taxonomy" id="2038154"/>
    <lineage>
        <taxon>Eukaryota</taxon>
        <taxon>Metazoa</taxon>
        <taxon>Ecdysozoa</taxon>
        <taxon>Arthropoda</taxon>
        <taxon>Hexapoda</taxon>
        <taxon>Insecta</taxon>
        <taxon>Pterygota</taxon>
        <taxon>Neoptera</taxon>
        <taxon>Endopterygota</taxon>
        <taxon>Coleoptera</taxon>
        <taxon>Polyphaga</taxon>
        <taxon>Elateriformia</taxon>
        <taxon>Elateroidea</taxon>
        <taxon>Elateridae</taxon>
        <taxon>Agrypninae</taxon>
        <taxon>Pyrophorini</taxon>
        <taxon>Ignelater</taxon>
    </lineage>
</organism>
<name>A0A8K0CQI1_IGNLU</name>
<keyword evidence="2" id="KW-1133">Transmembrane helix</keyword>
<keyword evidence="4" id="KW-1185">Reference proteome</keyword>
<evidence type="ECO:0000256" key="1">
    <source>
        <dbReference type="SAM" id="MobiDB-lite"/>
    </source>
</evidence>
<accession>A0A8K0CQI1</accession>
<keyword evidence="2" id="KW-0812">Transmembrane</keyword>
<evidence type="ECO:0000256" key="2">
    <source>
        <dbReference type="SAM" id="Phobius"/>
    </source>
</evidence>
<reference evidence="3" key="1">
    <citation type="submission" date="2019-08" db="EMBL/GenBank/DDBJ databases">
        <title>The genome of the North American firefly Photinus pyralis.</title>
        <authorList>
            <consortium name="Photinus pyralis genome working group"/>
            <person name="Fallon T.R."/>
            <person name="Sander Lower S.E."/>
            <person name="Weng J.-K."/>
        </authorList>
    </citation>
    <scope>NUCLEOTIDE SEQUENCE</scope>
    <source>
        <strain evidence="3">TRF0915ILg1</strain>
        <tissue evidence="3">Whole body</tissue>
    </source>
</reference>
<evidence type="ECO:0000313" key="4">
    <source>
        <dbReference type="Proteomes" id="UP000801492"/>
    </source>
</evidence>
<gene>
    <name evidence="3" type="ORF">ILUMI_18283</name>
</gene>
<feature type="transmembrane region" description="Helical" evidence="2">
    <location>
        <begin position="231"/>
        <end position="253"/>
    </location>
</feature>
<dbReference type="EMBL" id="VTPC01081221">
    <property type="protein sequence ID" value="KAF2887890.1"/>
    <property type="molecule type" value="Genomic_DNA"/>
</dbReference>
<evidence type="ECO:0008006" key="5">
    <source>
        <dbReference type="Google" id="ProtNLM"/>
    </source>
</evidence>
<proteinExistence type="predicted"/>
<feature type="compositionally biased region" description="Basic and acidic residues" evidence="1">
    <location>
        <begin position="1"/>
        <end position="19"/>
    </location>
</feature>
<dbReference type="Proteomes" id="UP000801492">
    <property type="component" value="Unassembled WGS sequence"/>
</dbReference>
<keyword evidence="2" id="KW-0472">Membrane</keyword>
<feature type="region of interest" description="Disordered" evidence="1">
    <location>
        <begin position="1"/>
        <end position="36"/>
    </location>
</feature>
<evidence type="ECO:0000313" key="3">
    <source>
        <dbReference type="EMBL" id="KAF2887890.1"/>
    </source>
</evidence>
<dbReference type="AlphaFoldDB" id="A0A8K0CQI1"/>
<protein>
    <recommendedName>
        <fullName evidence="5">DDE-1 domain-containing protein</fullName>
    </recommendedName>
</protein>